<keyword evidence="3" id="KW-0285">Flavoprotein</keyword>
<keyword evidence="4" id="KW-0274">FAD</keyword>
<evidence type="ECO:0000313" key="9">
    <source>
        <dbReference type="Proteomes" id="UP001161391"/>
    </source>
</evidence>
<sequence length="574" mass="63646">MGDLIMADFDFVVVGSGMSGGWVAKELCERGFKVAVVERGRDLVPEEDYTDFLNPWEMEHLNWKSSQDREDYPIQSEVYAFHSYTKQFWVKDGEHPYETAPGTRYKWRRGHHVGGRSIMWARQSYRMSEIDFQANAKDGYGVDWPVRYDDLKEWYDYAETFAGISGNDDGIEVLPSGGTFQPPHEMTHLEKEWKKVIEAKWPTRKMIIGRAANLTQPTEEQLSLGRGQCQARDHCFRGCSFGAYFSSKHATLPAAERTGNMTLIADMAIHEVIYDADTNRATGVRGVNTKTMEATEITARAVFLNASTIPTAMILLNSKSESMPNGLANSSGHVGHNLIGHVGGAWARGTHTGFQDSHHFGRRPNGIYIPRYRNHTETGEGYLRGFGFQGGATRMTWGGRANEAGIGADMKDRIRTPGPWRMWLGAFGETMPRFENKVTLHSSKTDKWGLPIPVMDCRYTDNEVNAVSQAAEDAKEMMEAMGAVDVISSAGSITKDTLGAPGNGIHEMGTCRMGQDPATSVLNKWNQSHDVPNLFVSDGSFMTSAACQNPSLTYMAFSARAANHAADLMESGAI</sequence>
<proteinExistence type="inferred from homology"/>
<accession>A0ABQ5V4W4</accession>
<dbReference type="PANTHER" id="PTHR42784">
    <property type="entry name" value="PYRANOSE 2-OXIDASE"/>
    <property type="match status" value="1"/>
</dbReference>
<dbReference type="PANTHER" id="PTHR42784:SF1">
    <property type="entry name" value="PYRANOSE 2-OXIDASE"/>
    <property type="match status" value="1"/>
</dbReference>
<dbReference type="EMBL" id="BSNK01000001">
    <property type="protein sequence ID" value="GLQ22425.1"/>
    <property type="molecule type" value="Genomic_DNA"/>
</dbReference>
<dbReference type="InterPro" id="IPR036188">
    <property type="entry name" value="FAD/NAD-bd_sf"/>
</dbReference>
<evidence type="ECO:0000256" key="5">
    <source>
        <dbReference type="ARBA" id="ARBA00023002"/>
    </source>
</evidence>
<feature type="domain" description="Glucose-methanol-choline oxidoreductase C-terminal" evidence="7">
    <location>
        <begin position="432"/>
        <end position="557"/>
    </location>
</feature>
<evidence type="ECO:0000256" key="3">
    <source>
        <dbReference type="ARBA" id="ARBA00022630"/>
    </source>
</evidence>
<dbReference type="Pfam" id="PF05199">
    <property type="entry name" value="GMC_oxred_C"/>
    <property type="match status" value="1"/>
</dbReference>
<dbReference type="Proteomes" id="UP001161391">
    <property type="component" value="Unassembled WGS sequence"/>
</dbReference>
<evidence type="ECO:0000259" key="6">
    <source>
        <dbReference type="Pfam" id="PF00732"/>
    </source>
</evidence>
<comment type="similarity">
    <text evidence="2">Belongs to the GMC oxidoreductase family.</text>
</comment>
<dbReference type="Gene3D" id="3.50.50.60">
    <property type="entry name" value="FAD/NAD(P)-binding domain"/>
    <property type="match status" value="2"/>
</dbReference>
<dbReference type="Pfam" id="PF00732">
    <property type="entry name" value="GMC_oxred_N"/>
    <property type="match status" value="1"/>
</dbReference>
<dbReference type="SUPFAM" id="SSF51905">
    <property type="entry name" value="FAD/NAD(P)-binding domain"/>
    <property type="match status" value="1"/>
</dbReference>
<protein>
    <submittedName>
        <fullName evidence="8">GMC family oxidoreductase</fullName>
    </submittedName>
</protein>
<dbReference type="RefSeq" id="WP_284386781.1">
    <property type="nucleotide sequence ID" value="NZ_BSNK01000001.1"/>
</dbReference>
<name>A0ABQ5V4W4_9PROT</name>
<dbReference type="InterPro" id="IPR000172">
    <property type="entry name" value="GMC_OxRdtase_N"/>
</dbReference>
<keyword evidence="5" id="KW-0560">Oxidoreductase</keyword>
<reference evidence="8" key="1">
    <citation type="journal article" date="2014" name="Int. J. Syst. Evol. Microbiol.">
        <title>Complete genome of a new Firmicutes species belonging to the dominant human colonic microbiota ('Ruminococcus bicirculans') reveals two chromosomes and a selective capacity to utilize plant glucans.</title>
        <authorList>
            <consortium name="NISC Comparative Sequencing Program"/>
            <person name="Wegmann U."/>
            <person name="Louis P."/>
            <person name="Goesmann A."/>
            <person name="Henrissat B."/>
            <person name="Duncan S.H."/>
            <person name="Flint H.J."/>
        </authorList>
    </citation>
    <scope>NUCLEOTIDE SEQUENCE</scope>
    <source>
        <strain evidence="8">NBRC 108219</strain>
    </source>
</reference>
<evidence type="ECO:0000313" key="8">
    <source>
        <dbReference type="EMBL" id="GLQ22425.1"/>
    </source>
</evidence>
<dbReference type="SUPFAM" id="SSF54373">
    <property type="entry name" value="FAD-linked reductases, C-terminal domain"/>
    <property type="match status" value="1"/>
</dbReference>
<gene>
    <name evidence="8" type="ORF">GCM10007853_02990</name>
</gene>
<keyword evidence="9" id="KW-1185">Reference proteome</keyword>
<evidence type="ECO:0000256" key="2">
    <source>
        <dbReference type="ARBA" id="ARBA00010790"/>
    </source>
</evidence>
<evidence type="ECO:0000259" key="7">
    <source>
        <dbReference type="Pfam" id="PF05199"/>
    </source>
</evidence>
<evidence type="ECO:0000256" key="4">
    <source>
        <dbReference type="ARBA" id="ARBA00022827"/>
    </source>
</evidence>
<evidence type="ECO:0000256" key="1">
    <source>
        <dbReference type="ARBA" id="ARBA00001974"/>
    </source>
</evidence>
<dbReference type="InterPro" id="IPR051473">
    <property type="entry name" value="P2Ox-like"/>
</dbReference>
<comment type="cofactor">
    <cofactor evidence="1">
        <name>FAD</name>
        <dbReference type="ChEBI" id="CHEBI:57692"/>
    </cofactor>
</comment>
<feature type="domain" description="Glucose-methanol-choline oxidoreductase N-terminal" evidence="6">
    <location>
        <begin position="101"/>
        <end position="342"/>
    </location>
</feature>
<reference evidence="8" key="2">
    <citation type="submission" date="2023-01" db="EMBL/GenBank/DDBJ databases">
        <title>Draft genome sequence of Algimonas ampicilliniresistens strain NBRC 108219.</title>
        <authorList>
            <person name="Sun Q."/>
            <person name="Mori K."/>
        </authorList>
    </citation>
    <scope>NUCLEOTIDE SEQUENCE</scope>
    <source>
        <strain evidence="8">NBRC 108219</strain>
    </source>
</reference>
<dbReference type="InterPro" id="IPR007867">
    <property type="entry name" value="GMC_OxRtase_C"/>
</dbReference>
<organism evidence="8 9">
    <name type="scientific">Algimonas ampicilliniresistens</name>
    <dbReference type="NCBI Taxonomy" id="1298735"/>
    <lineage>
        <taxon>Bacteria</taxon>
        <taxon>Pseudomonadati</taxon>
        <taxon>Pseudomonadota</taxon>
        <taxon>Alphaproteobacteria</taxon>
        <taxon>Maricaulales</taxon>
        <taxon>Robiginitomaculaceae</taxon>
        <taxon>Algimonas</taxon>
    </lineage>
</organism>
<comment type="caution">
    <text evidence="8">The sequence shown here is derived from an EMBL/GenBank/DDBJ whole genome shotgun (WGS) entry which is preliminary data.</text>
</comment>